<dbReference type="AlphaFoldDB" id="A0AAJ8DY37"/>
<evidence type="ECO:0000256" key="2">
    <source>
        <dbReference type="SAM" id="Phobius"/>
    </source>
</evidence>
<protein>
    <submittedName>
        <fullName evidence="3">Uncharacterized protein</fullName>
    </submittedName>
</protein>
<feature type="region of interest" description="Disordered" evidence="1">
    <location>
        <begin position="55"/>
        <end position="81"/>
    </location>
</feature>
<keyword evidence="2" id="KW-0812">Transmembrane</keyword>
<organism evidence="3">
    <name type="scientific">Aspergillus niger</name>
    <dbReference type="NCBI Taxonomy" id="5061"/>
    <lineage>
        <taxon>Eukaryota</taxon>
        <taxon>Fungi</taxon>
        <taxon>Dikarya</taxon>
        <taxon>Ascomycota</taxon>
        <taxon>Pezizomycotina</taxon>
        <taxon>Eurotiomycetes</taxon>
        <taxon>Eurotiomycetidae</taxon>
        <taxon>Eurotiales</taxon>
        <taxon>Aspergillaceae</taxon>
        <taxon>Aspergillus</taxon>
        <taxon>Aspergillus subgen. Circumdati</taxon>
    </lineage>
</organism>
<feature type="transmembrane region" description="Helical" evidence="2">
    <location>
        <begin position="157"/>
        <end position="177"/>
    </location>
</feature>
<reference evidence="3" key="2">
    <citation type="submission" date="2025-08" db="UniProtKB">
        <authorList>
            <consortium name="RefSeq"/>
        </authorList>
    </citation>
    <scope>IDENTIFICATION</scope>
</reference>
<dbReference type="KEGG" id="ang:An03g06520"/>
<dbReference type="GeneID" id="84590770"/>
<evidence type="ECO:0000256" key="1">
    <source>
        <dbReference type="SAM" id="MobiDB-lite"/>
    </source>
</evidence>
<gene>
    <name evidence="3" type="ORF">An03g06520</name>
</gene>
<keyword evidence="2" id="KW-1133">Transmembrane helix</keyword>
<dbReference type="VEuPathDB" id="FungiDB:An03g06520"/>
<sequence length="226" mass="25182">MEGESYIRSLNDYESEYLWRTGEAGELSMALWVQATIKKSCAGCITERQAPAQLQAQRQEQAVSSRPRRAQAHPYSPPPSYVQSITSISPTPNMSADMSSPAIMSASTNVGSGMPLPAMHRTLYVDSNWSTPVNVPSRVFVFARGIQLMVDWASKRATYGALVVGHWLCFVVVFMMAQQKSNYCIFEEDVARLFTTSLFLVSPWVSDSIYSFSDFVVIPSLFSYAK</sequence>
<accession>A0AAJ8DY37</accession>
<dbReference type="RefSeq" id="XP_059600378.1">
    <property type="nucleotide sequence ID" value="XM_059747197.1"/>
</dbReference>
<evidence type="ECO:0000313" key="3">
    <source>
        <dbReference type="RefSeq" id="XP_059600378.1"/>
    </source>
</evidence>
<reference evidence="3" key="1">
    <citation type="submission" date="2025-02" db="EMBL/GenBank/DDBJ databases">
        <authorList>
            <consortium name="NCBI Genome Project"/>
        </authorList>
    </citation>
    <scope>NUCLEOTIDE SEQUENCE</scope>
</reference>
<proteinExistence type="predicted"/>
<keyword evidence="2" id="KW-0472">Membrane</keyword>
<name>A0AAJ8DY37_ASPNG</name>